<organism evidence="8 9">
    <name type="scientific">Cloacibacterium normanense</name>
    <dbReference type="NCBI Taxonomy" id="237258"/>
    <lineage>
        <taxon>Bacteria</taxon>
        <taxon>Pseudomonadati</taxon>
        <taxon>Bacteroidota</taxon>
        <taxon>Flavobacteriia</taxon>
        <taxon>Flavobacteriales</taxon>
        <taxon>Weeksellaceae</taxon>
    </lineage>
</organism>
<dbReference type="GO" id="GO:0046656">
    <property type="term" value="P:folic acid biosynthetic process"/>
    <property type="evidence" value="ECO:0007669"/>
    <property type="project" value="UniProtKB-UniRule"/>
</dbReference>
<gene>
    <name evidence="8" type="primary">folB</name>
    <name evidence="8" type="ORF">C3729_11950</name>
</gene>
<dbReference type="InterPro" id="IPR006156">
    <property type="entry name" value="Dihydroneopterin_aldolase"/>
</dbReference>
<dbReference type="GO" id="GO:0005737">
    <property type="term" value="C:cytoplasm"/>
    <property type="evidence" value="ECO:0007669"/>
    <property type="project" value="TreeGrafter"/>
</dbReference>
<keyword evidence="4 6" id="KW-0289">Folate biosynthesis</keyword>
<dbReference type="GO" id="GO:0004150">
    <property type="term" value="F:dihydroneopterin aldolase activity"/>
    <property type="evidence" value="ECO:0007669"/>
    <property type="project" value="UniProtKB-UniRule"/>
</dbReference>
<comment type="function">
    <text evidence="6">Catalyzes the conversion of 7,8-dihydroneopterin to 6-hydroxymethyl-7,8-dihydropterin.</text>
</comment>
<dbReference type="PANTHER" id="PTHR42844:SF1">
    <property type="entry name" value="DIHYDRONEOPTERIN ALDOLASE 1-RELATED"/>
    <property type="match status" value="1"/>
</dbReference>
<evidence type="ECO:0000313" key="9">
    <source>
        <dbReference type="Proteomes" id="UP000238565"/>
    </source>
</evidence>
<dbReference type="GO" id="GO:0046654">
    <property type="term" value="P:tetrahydrofolate biosynthetic process"/>
    <property type="evidence" value="ECO:0007669"/>
    <property type="project" value="UniProtKB-UniRule"/>
</dbReference>
<dbReference type="InterPro" id="IPR006157">
    <property type="entry name" value="FolB_dom"/>
</dbReference>
<dbReference type="SUPFAM" id="SSF55620">
    <property type="entry name" value="Tetrahydrobiopterin biosynthesis enzymes-like"/>
    <property type="match status" value="1"/>
</dbReference>
<evidence type="ECO:0000256" key="5">
    <source>
        <dbReference type="ARBA" id="ARBA00023239"/>
    </source>
</evidence>
<dbReference type="SMART" id="SM00905">
    <property type="entry name" value="FolB"/>
    <property type="match status" value="1"/>
</dbReference>
<comment type="pathway">
    <text evidence="2 6">Cofactor biosynthesis; tetrahydrofolate biosynthesis; 2-amino-4-hydroxy-6-hydroxymethyl-7,8-dihydropteridine diphosphate from 7,8-dihydroneopterin triphosphate: step 3/4.</text>
</comment>
<dbReference type="Pfam" id="PF02152">
    <property type="entry name" value="FolB"/>
    <property type="match status" value="1"/>
</dbReference>
<feature type="domain" description="Dihydroneopterin aldolase/epimerase" evidence="7">
    <location>
        <begin position="5"/>
        <end position="117"/>
    </location>
</feature>
<evidence type="ECO:0000313" key="8">
    <source>
        <dbReference type="EMBL" id="PPZ90634.1"/>
    </source>
</evidence>
<dbReference type="Gene3D" id="3.30.1130.10">
    <property type="match status" value="1"/>
</dbReference>
<dbReference type="InterPro" id="IPR043133">
    <property type="entry name" value="GTP-CH-I_C/QueF"/>
</dbReference>
<dbReference type="EMBL" id="PTPZ01000009">
    <property type="protein sequence ID" value="PPZ90634.1"/>
    <property type="molecule type" value="Genomic_DNA"/>
</dbReference>
<comment type="catalytic activity">
    <reaction evidence="1 6">
        <text>7,8-dihydroneopterin = 6-hydroxymethyl-7,8-dihydropterin + glycolaldehyde</text>
        <dbReference type="Rhea" id="RHEA:10540"/>
        <dbReference type="ChEBI" id="CHEBI:17001"/>
        <dbReference type="ChEBI" id="CHEBI:17071"/>
        <dbReference type="ChEBI" id="CHEBI:44841"/>
        <dbReference type="EC" id="4.1.2.25"/>
    </reaction>
</comment>
<dbReference type="AlphaFoldDB" id="A0A2S7I235"/>
<evidence type="ECO:0000256" key="1">
    <source>
        <dbReference type="ARBA" id="ARBA00001353"/>
    </source>
</evidence>
<sequence length="119" mass="13662">MTSKILLEDIKIYAYHGVLPEEKILGTYYIINAEIVADITKATETDDLNDTINYALINDIIHEEMEILSHLLEHVAGRIIRKIKSEFPQVQKIKIKITKTRPPLRAEMKGASVEIEEIF</sequence>
<dbReference type="UniPathway" id="UPA00077">
    <property type="reaction ID" value="UER00154"/>
</dbReference>
<dbReference type="Proteomes" id="UP000238565">
    <property type="component" value="Unassembled WGS sequence"/>
</dbReference>
<comment type="similarity">
    <text evidence="3 6">Belongs to the DHNA family.</text>
</comment>
<keyword evidence="5 6" id="KW-0456">Lyase</keyword>
<name>A0A2S7I235_9FLAO</name>
<dbReference type="NCBIfam" id="TIGR00526">
    <property type="entry name" value="folB_dom"/>
    <property type="match status" value="1"/>
</dbReference>
<reference evidence="8 9" key="1">
    <citation type="submission" date="2018-02" db="EMBL/GenBank/DDBJ databases">
        <title>Draft genome sequence of bacterial isolates from marine environment.</title>
        <authorList>
            <person name="Singh S.K."/>
            <person name="Hill R."/>
            <person name="Major S."/>
            <person name="Cai H."/>
            <person name="Li Y."/>
        </authorList>
    </citation>
    <scope>NUCLEOTIDE SEQUENCE [LARGE SCALE GENOMIC DNA]</scope>
    <source>
        <strain evidence="8 9">IMET F</strain>
    </source>
</reference>
<evidence type="ECO:0000256" key="6">
    <source>
        <dbReference type="RuleBase" id="RU362079"/>
    </source>
</evidence>
<dbReference type="NCBIfam" id="TIGR00525">
    <property type="entry name" value="folB"/>
    <property type="match status" value="1"/>
</dbReference>
<proteinExistence type="inferred from homology"/>
<evidence type="ECO:0000256" key="2">
    <source>
        <dbReference type="ARBA" id="ARBA00005013"/>
    </source>
</evidence>
<accession>A0A2S7I235</accession>
<evidence type="ECO:0000259" key="7">
    <source>
        <dbReference type="SMART" id="SM00905"/>
    </source>
</evidence>
<dbReference type="RefSeq" id="WP_104794369.1">
    <property type="nucleotide sequence ID" value="NZ_PTPZ01000009.1"/>
</dbReference>
<comment type="caution">
    <text evidence="8">The sequence shown here is derived from an EMBL/GenBank/DDBJ whole genome shotgun (WGS) entry which is preliminary data.</text>
</comment>
<dbReference type="EC" id="4.1.2.25" evidence="6"/>
<protein>
    <recommendedName>
        <fullName evidence="6">7,8-dihydroneopterin aldolase</fullName>
        <ecNumber evidence="6">4.1.2.25</ecNumber>
    </recommendedName>
</protein>
<evidence type="ECO:0000256" key="3">
    <source>
        <dbReference type="ARBA" id="ARBA00005708"/>
    </source>
</evidence>
<dbReference type="PANTHER" id="PTHR42844">
    <property type="entry name" value="DIHYDRONEOPTERIN ALDOLASE 1-RELATED"/>
    <property type="match status" value="1"/>
</dbReference>
<evidence type="ECO:0000256" key="4">
    <source>
        <dbReference type="ARBA" id="ARBA00022909"/>
    </source>
</evidence>